<name>A0ABW8Y013_9FLAO</name>
<sequence>MIKRFFLIVFALCFSFIFSQKNKKEKDLLEGYSTLHGKINKNYQPISLGQRIKNYPFNKASKIKIVSYNLDFAKKYSYEPPPPPPQTKDDSIKLKEFYNRSKPIDFREILESPFEKDLIKYKTLNLEEISKLSHIIFNTCEKYYITMRSQVGCFFPRNAIVFYDEADKVFERIEVCFECGNLESYPSEFLNWKNTCEFIYPELEKFFQSKGLQTQYASKNNETK</sequence>
<organism evidence="1 2">
    <name type="scientific">Chryseobacterium terrae</name>
    <dbReference type="NCBI Taxonomy" id="3163299"/>
    <lineage>
        <taxon>Bacteria</taxon>
        <taxon>Pseudomonadati</taxon>
        <taxon>Bacteroidota</taxon>
        <taxon>Flavobacteriia</taxon>
        <taxon>Flavobacteriales</taxon>
        <taxon>Weeksellaceae</taxon>
        <taxon>Chryseobacterium group</taxon>
        <taxon>Chryseobacterium</taxon>
    </lineage>
</organism>
<protein>
    <submittedName>
        <fullName evidence="1">Uncharacterized protein</fullName>
    </submittedName>
</protein>
<gene>
    <name evidence="1" type="ORF">ABS765_03910</name>
</gene>
<dbReference type="RefSeq" id="WP_408087737.1">
    <property type="nucleotide sequence ID" value="NZ_JBELPY010000001.1"/>
</dbReference>
<proteinExistence type="predicted"/>
<keyword evidence="2" id="KW-1185">Reference proteome</keyword>
<evidence type="ECO:0000313" key="1">
    <source>
        <dbReference type="EMBL" id="MFL9833172.1"/>
    </source>
</evidence>
<dbReference type="EMBL" id="JBELPY010000001">
    <property type="protein sequence ID" value="MFL9833172.1"/>
    <property type="molecule type" value="Genomic_DNA"/>
</dbReference>
<evidence type="ECO:0000313" key="2">
    <source>
        <dbReference type="Proteomes" id="UP001629058"/>
    </source>
</evidence>
<comment type="caution">
    <text evidence="1">The sequence shown here is derived from an EMBL/GenBank/DDBJ whole genome shotgun (WGS) entry which is preliminary data.</text>
</comment>
<reference evidence="1 2" key="1">
    <citation type="submission" date="2024-06" db="EMBL/GenBank/DDBJ databases">
        <authorList>
            <person name="Kaempfer P."/>
            <person name="Viver T."/>
        </authorList>
    </citation>
    <scope>NUCLEOTIDE SEQUENCE [LARGE SCALE GENOMIC DNA]</scope>
    <source>
        <strain evidence="1 2">ST-37</strain>
    </source>
</reference>
<dbReference type="Proteomes" id="UP001629058">
    <property type="component" value="Unassembled WGS sequence"/>
</dbReference>
<accession>A0ABW8Y013</accession>